<dbReference type="AlphaFoldDB" id="A0A4T0NKJ3"/>
<evidence type="ECO:0000313" key="4">
    <source>
        <dbReference type="EMBL" id="TIC28882.1"/>
    </source>
</evidence>
<dbReference type="EMBL" id="SPRO01000033">
    <property type="protein sequence ID" value="TIC28882.1"/>
    <property type="molecule type" value="Genomic_DNA"/>
</dbReference>
<proteinExistence type="predicted"/>
<dbReference type="InterPro" id="IPR011008">
    <property type="entry name" value="Dimeric_a/b-barrel"/>
</dbReference>
<dbReference type="Proteomes" id="UP000307169">
    <property type="component" value="Unassembled WGS sequence"/>
</dbReference>
<dbReference type="Gene3D" id="3.30.70.100">
    <property type="match status" value="1"/>
</dbReference>
<name>A0A4T0NKJ3_9BASI</name>
<evidence type="ECO:0000313" key="2">
    <source>
        <dbReference type="EMBL" id="TIB77143.1"/>
    </source>
</evidence>
<evidence type="ECO:0000259" key="1">
    <source>
        <dbReference type="PROSITE" id="PS51502"/>
    </source>
</evidence>
<dbReference type="SUPFAM" id="SSF54909">
    <property type="entry name" value="Dimeric alpha+beta barrel"/>
    <property type="match status" value="1"/>
</dbReference>
<evidence type="ECO:0000313" key="7">
    <source>
        <dbReference type="Proteomes" id="UP000310685"/>
    </source>
</evidence>
<dbReference type="Proteomes" id="UP000310685">
    <property type="component" value="Unassembled WGS sequence"/>
</dbReference>
<dbReference type="InterPro" id="IPR013097">
    <property type="entry name" value="Dabb"/>
</dbReference>
<evidence type="ECO:0000313" key="3">
    <source>
        <dbReference type="EMBL" id="TIB98503.1"/>
    </source>
</evidence>
<protein>
    <recommendedName>
        <fullName evidence="1">Stress-response A/B barrel domain-containing protein</fullName>
    </recommendedName>
</protein>
<sequence length="102" mass="11958">MIIHIVGFRFKDTVTEEQRKDVSRKLLSLADTSGVIKSVSGGLEKSPEGKGKGYHQIYTLKFQRWEDLHFYQNYDHAHQIFNSETGQLSEDVLVWDYEDFQF</sequence>
<comment type="caution">
    <text evidence="3">The sequence shown here is derived from an EMBL/GenBank/DDBJ whole genome shotgun (WGS) entry which is preliminary data.</text>
</comment>
<evidence type="ECO:0000313" key="5">
    <source>
        <dbReference type="Proteomes" id="UP000305647"/>
    </source>
</evidence>
<dbReference type="OMA" id="THIVAFR"/>
<gene>
    <name evidence="4" type="ORF">E3Q10_02902</name>
    <name evidence="3" type="ORF">E3Q17_02966</name>
    <name evidence="2" type="ORF">E3Q22_03181</name>
</gene>
<dbReference type="SMART" id="SM00886">
    <property type="entry name" value="Dabb"/>
    <property type="match status" value="1"/>
</dbReference>
<organism evidence="3 6">
    <name type="scientific">Wallemia mellicola</name>
    <dbReference type="NCBI Taxonomy" id="1708541"/>
    <lineage>
        <taxon>Eukaryota</taxon>
        <taxon>Fungi</taxon>
        <taxon>Dikarya</taxon>
        <taxon>Basidiomycota</taxon>
        <taxon>Wallemiomycotina</taxon>
        <taxon>Wallemiomycetes</taxon>
        <taxon>Wallemiales</taxon>
        <taxon>Wallemiaceae</taxon>
        <taxon>Wallemia</taxon>
    </lineage>
</organism>
<accession>A0A4T0NKJ3</accession>
<dbReference type="Pfam" id="PF07876">
    <property type="entry name" value="Dabb"/>
    <property type="match status" value="1"/>
</dbReference>
<dbReference type="EMBL" id="SPRH01000037">
    <property type="protein sequence ID" value="TIB98503.1"/>
    <property type="molecule type" value="Genomic_DNA"/>
</dbReference>
<reference evidence="5 6" key="1">
    <citation type="submission" date="2019-03" db="EMBL/GenBank/DDBJ databases">
        <title>Sequencing 25 genomes of Wallemia mellicola.</title>
        <authorList>
            <person name="Gostincar C."/>
        </authorList>
    </citation>
    <scope>NUCLEOTIDE SEQUENCE [LARGE SCALE GENOMIC DNA]</scope>
    <source>
        <strain evidence="3 6">EXF-1262</strain>
        <strain evidence="2 7">EXF-6152</strain>
        <strain evidence="4 5">EXF-8738</strain>
    </source>
</reference>
<evidence type="ECO:0000313" key="6">
    <source>
        <dbReference type="Proteomes" id="UP000307169"/>
    </source>
</evidence>
<dbReference type="Proteomes" id="UP000305647">
    <property type="component" value="Unassembled WGS sequence"/>
</dbReference>
<feature type="domain" description="Stress-response A/B barrel" evidence="1">
    <location>
        <begin position="2"/>
        <end position="97"/>
    </location>
</feature>
<dbReference type="EMBL" id="SPRC01000037">
    <property type="protein sequence ID" value="TIB77143.1"/>
    <property type="molecule type" value="Genomic_DNA"/>
</dbReference>
<dbReference type="PROSITE" id="PS51502">
    <property type="entry name" value="S_R_A_B_BARREL"/>
    <property type="match status" value="1"/>
</dbReference>